<dbReference type="PANTHER" id="PTHR47649">
    <property type="entry name" value="RIBONUCLEASE D"/>
    <property type="match status" value="1"/>
</dbReference>
<dbReference type="SUPFAM" id="SSF53098">
    <property type="entry name" value="Ribonuclease H-like"/>
    <property type="match status" value="1"/>
</dbReference>
<feature type="domain" description="HRDC" evidence="1">
    <location>
        <begin position="121"/>
        <end position="201"/>
    </location>
</feature>
<dbReference type="InterPro" id="IPR051086">
    <property type="entry name" value="RNase_D-like"/>
</dbReference>
<dbReference type="InterPro" id="IPR002562">
    <property type="entry name" value="3'-5'_exonuclease_dom"/>
</dbReference>
<protein>
    <recommendedName>
        <fullName evidence="1">HRDC domain-containing protein</fullName>
    </recommendedName>
</protein>
<dbReference type="SUPFAM" id="SSF47819">
    <property type="entry name" value="HRDC-like"/>
    <property type="match status" value="1"/>
</dbReference>
<evidence type="ECO:0000313" key="3">
    <source>
        <dbReference type="Proteomes" id="UP001642540"/>
    </source>
</evidence>
<dbReference type="InterPro" id="IPR036397">
    <property type="entry name" value="RNaseH_sf"/>
</dbReference>
<accession>A0ABP1S270</accession>
<comment type="caution">
    <text evidence="2">The sequence shown here is derived from an EMBL/GenBank/DDBJ whole genome shotgun (WGS) entry which is preliminary data.</text>
</comment>
<dbReference type="Gene3D" id="3.30.420.10">
    <property type="entry name" value="Ribonuclease H-like superfamily/Ribonuclease H"/>
    <property type="match status" value="1"/>
</dbReference>
<dbReference type="Pfam" id="PF00570">
    <property type="entry name" value="HRDC"/>
    <property type="match status" value="1"/>
</dbReference>
<dbReference type="InterPro" id="IPR044876">
    <property type="entry name" value="HRDC_dom_sf"/>
</dbReference>
<evidence type="ECO:0000259" key="1">
    <source>
        <dbReference type="PROSITE" id="PS50967"/>
    </source>
</evidence>
<keyword evidence="3" id="KW-1185">Reference proteome</keyword>
<evidence type="ECO:0000313" key="2">
    <source>
        <dbReference type="EMBL" id="CAL8141423.1"/>
    </source>
</evidence>
<organism evidence="2 3">
    <name type="scientific">Orchesella dallaii</name>
    <dbReference type="NCBI Taxonomy" id="48710"/>
    <lineage>
        <taxon>Eukaryota</taxon>
        <taxon>Metazoa</taxon>
        <taxon>Ecdysozoa</taxon>
        <taxon>Arthropoda</taxon>
        <taxon>Hexapoda</taxon>
        <taxon>Collembola</taxon>
        <taxon>Entomobryomorpha</taxon>
        <taxon>Entomobryoidea</taxon>
        <taxon>Orchesellidae</taxon>
        <taxon>Orchesellinae</taxon>
        <taxon>Orchesella</taxon>
    </lineage>
</organism>
<reference evidence="2 3" key="1">
    <citation type="submission" date="2024-08" db="EMBL/GenBank/DDBJ databases">
        <authorList>
            <person name="Cucini C."/>
            <person name="Frati F."/>
        </authorList>
    </citation>
    <scope>NUCLEOTIDE SEQUENCE [LARGE SCALE GENOMIC DNA]</scope>
</reference>
<dbReference type="Proteomes" id="UP001642540">
    <property type="component" value="Unassembled WGS sequence"/>
</dbReference>
<dbReference type="PANTHER" id="PTHR47649:SF1">
    <property type="entry name" value="RIBONUCLEASE D"/>
    <property type="match status" value="1"/>
</dbReference>
<proteinExistence type="predicted"/>
<dbReference type="Pfam" id="PF01612">
    <property type="entry name" value="DNA_pol_A_exo1"/>
    <property type="match status" value="1"/>
</dbReference>
<dbReference type="InterPro" id="IPR002121">
    <property type="entry name" value="HRDC_dom"/>
</dbReference>
<dbReference type="PROSITE" id="PS50967">
    <property type="entry name" value="HRDC"/>
    <property type="match status" value="1"/>
</dbReference>
<dbReference type="InterPro" id="IPR010997">
    <property type="entry name" value="HRDC-like_sf"/>
</dbReference>
<dbReference type="Gene3D" id="1.10.150.80">
    <property type="entry name" value="HRDC domain"/>
    <property type="match status" value="1"/>
</dbReference>
<sequence>MIDTQEAYEITTGKKQVSLSEMVKCLLNVDIDKSAQRADWRLSPLPSELLDYAASDTKLLFQCWIRIKHDAFAIECESFPNSIASQLQLVSSLRANTSAGAWHAYFDSMRSNQDIISRFGTVGQQQLFEALFHWRETVAKDLDFHPTKVLRDKELQFVTRSMPKSIQMFRKLAFFNTNVEVDKYKEALNIIESKRSTVFRLVELANPQSARRVVFFDDSGSDSDREWDFYPNARPTNNVEENHNHDTLHPVLPRVNQNELQEDIVFVPQHELNNTLSMSKLAKKQRRYRANVKARLQLNPFDNPIAKRNKINRIARNCVAKAVRNSVPKHILLKHVNKIN</sequence>
<dbReference type="InterPro" id="IPR012337">
    <property type="entry name" value="RNaseH-like_sf"/>
</dbReference>
<gene>
    <name evidence="2" type="ORF">ODALV1_LOCUS28708</name>
</gene>
<dbReference type="EMBL" id="CAXLJM020000146">
    <property type="protein sequence ID" value="CAL8141423.1"/>
    <property type="molecule type" value="Genomic_DNA"/>
</dbReference>
<name>A0ABP1S270_9HEXA</name>